<name>A0A6S6RTW2_9BACT</name>
<sequence length="116" mass="13737">MDYRIYDKKQLLNESINRRGGHLIFTLFFKINHFSFAVQYEPNYFISTGLSHFNFYALSKGFEEFTGTGYRSIFVDNCKKISSYQEVKDFLFGKLNEKIDLEKVSSKPIQLNLFEM</sequence>
<dbReference type="AlphaFoldDB" id="A0A6S6RTW2"/>
<accession>A0A6S6RTW2</accession>
<reference evidence="1" key="1">
    <citation type="submission" date="2020-01" db="EMBL/GenBank/DDBJ databases">
        <authorList>
            <person name="Meier V. D."/>
            <person name="Meier V D."/>
        </authorList>
    </citation>
    <scope>NUCLEOTIDE SEQUENCE</scope>
    <source>
        <strain evidence="1">HLG_WM_MAG_06</strain>
    </source>
</reference>
<dbReference type="EMBL" id="CACVAP010000001">
    <property type="protein sequence ID" value="CAA6798341.1"/>
    <property type="molecule type" value="Genomic_DNA"/>
</dbReference>
<protein>
    <submittedName>
        <fullName evidence="1">Uncharacterized protein</fullName>
    </submittedName>
</protein>
<organism evidence="1">
    <name type="scientific">uncultured Sulfurovum sp</name>
    <dbReference type="NCBI Taxonomy" id="269237"/>
    <lineage>
        <taxon>Bacteria</taxon>
        <taxon>Pseudomonadati</taxon>
        <taxon>Campylobacterota</taxon>
        <taxon>Epsilonproteobacteria</taxon>
        <taxon>Campylobacterales</taxon>
        <taxon>Sulfurovaceae</taxon>
        <taxon>Sulfurovum</taxon>
        <taxon>environmental samples</taxon>
    </lineage>
</organism>
<proteinExistence type="predicted"/>
<evidence type="ECO:0000313" key="1">
    <source>
        <dbReference type="EMBL" id="CAA6798341.1"/>
    </source>
</evidence>
<gene>
    <name evidence="1" type="ORF">HELGO_WM27626</name>
</gene>